<dbReference type="InterPro" id="IPR007574">
    <property type="entry name" value="NblA"/>
</dbReference>
<dbReference type="InterPro" id="IPR036904">
    <property type="entry name" value="NblA_sf"/>
</dbReference>
<dbReference type="AlphaFoldDB" id="A0A6M0RQY0"/>
<name>A0A6M0RQY0_9CYAN</name>
<dbReference type="Proteomes" id="UP000481033">
    <property type="component" value="Unassembled WGS sequence"/>
</dbReference>
<reference evidence="1 2" key="1">
    <citation type="journal article" date="2020" name="Microb. Ecol.">
        <title>Ecogenomics of the Marine Benthic Filamentous Cyanobacterium Adonisia.</title>
        <authorList>
            <person name="Walter J.M."/>
            <person name="Coutinho F.H."/>
            <person name="Leomil L."/>
            <person name="Hargreaves P.I."/>
            <person name="Campeao M.E."/>
            <person name="Vieira V.V."/>
            <person name="Silva B.S."/>
            <person name="Fistarol G.O."/>
            <person name="Salomon P.S."/>
            <person name="Sawabe T."/>
            <person name="Mino S."/>
            <person name="Hosokawa M."/>
            <person name="Miyashita H."/>
            <person name="Maruyama F."/>
            <person name="van Verk M.C."/>
            <person name="Dutilh B.E."/>
            <person name="Thompson C.C."/>
            <person name="Thompson F.L."/>
        </authorList>
    </citation>
    <scope>NUCLEOTIDE SEQUENCE [LARGE SCALE GENOMIC DNA]</scope>
    <source>
        <strain evidence="1 2">CCMR0081</strain>
    </source>
</reference>
<sequence>MSTPGTLSLEQEFQLKVLREQVENLAPDQAQEYLLEAMRQLMLKDNWIRHTFKECYLKL</sequence>
<evidence type="ECO:0000313" key="1">
    <source>
        <dbReference type="EMBL" id="NEZ58647.1"/>
    </source>
</evidence>
<dbReference type="RefSeq" id="WP_163666644.1">
    <property type="nucleotide sequence ID" value="NZ_QXHD01000004.1"/>
</dbReference>
<gene>
    <name evidence="1" type="ORF">DXZ20_23980</name>
</gene>
<dbReference type="EMBL" id="QXHD01000004">
    <property type="protein sequence ID" value="NEZ58647.1"/>
    <property type="molecule type" value="Genomic_DNA"/>
</dbReference>
<comment type="caution">
    <text evidence="1">The sequence shown here is derived from an EMBL/GenBank/DDBJ whole genome shotgun (WGS) entry which is preliminary data.</text>
</comment>
<evidence type="ECO:0000313" key="2">
    <source>
        <dbReference type="Proteomes" id="UP000481033"/>
    </source>
</evidence>
<accession>A0A6M0RQY0</accession>
<keyword evidence="2" id="KW-1185">Reference proteome</keyword>
<dbReference type="Gene3D" id="1.10.287.670">
    <property type="entry name" value="Phycobilisome degradation protein NblA"/>
    <property type="match status" value="1"/>
</dbReference>
<protein>
    <submittedName>
        <fullName evidence="1">Phycobilisome degradation protein nblA</fullName>
    </submittedName>
</protein>
<dbReference type="Pfam" id="PF04485">
    <property type="entry name" value="NblA"/>
    <property type="match status" value="1"/>
</dbReference>
<dbReference type="SUPFAM" id="SSF109859">
    <property type="entry name" value="NblA-like"/>
    <property type="match status" value="1"/>
</dbReference>
<organism evidence="1 2">
    <name type="scientific">Adonisia turfae CCMR0081</name>
    <dbReference type="NCBI Taxonomy" id="2292702"/>
    <lineage>
        <taxon>Bacteria</taxon>
        <taxon>Bacillati</taxon>
        <taxon>Cyanobacteriota</taxon>
        <taxon>Adonisia</taxon>
        <taxon>Adonisia turfae</taxon>
    </lineage>
</organism>
<proteinExistence type="predicted"/>